<evidence type="ECO:0000313" key="2">
    <source>
        <dbReference type="Proteomes" id="UP000199138"/>
    </source>
</evidence>
<sequence length="249" mass="28995">MQFITMKIKKLYRYYFICVMGICISCNTNKTLDKQPENIQEDINLNLESKTANATYPKTIAEMLIVNDTTIENHSKLKVYQVFDSQSQSRRLSEQLMGALFRSYIPLCIDNGYTALLSGYRLDFHPHKVVLDTYDDLSCKNKIEGISFTTNSEYTELENGEYDVKYILEKRTFPSRFGTIEIEQQMMQCDDTGKNPLTLYVEGGNYIKFHKIGNISFFEEDFDKDGKKELLIFNYFSCKGILKVYKIDN</sequence>
<dbReference type="RefSeq" id="WP_143106398.1">
    <property type="nucleotide sequence ID" value="NZ_FPBK01000006.1"/>
</dbReference>
<dbReference type="Proteomes" id="UP000199138">
    <property type="component" value="Unassembled WGS sequence"/>
</dbReference>
<dbReference type="STRING" id="1224947.SAMN05216480_106142"/>
<dbReference type="OrthoDB" id="7342920at2"/>
<name>A0A1I7GZX5_9FLAO</name>
<proteinExistence type="predicted"/>
<reference evidence="2" key="1">
    <citation type="submission" date="2016-10" db="EMBL/GenBank/DDBJ databases">
        <authorList>
            <person name="Varghese N."/>
            <person name="Submissions S."/>
        </authorList>
    </citation>
    <scope>NUCLEOTIDE SEQUENCE [LARGE SCALE GENOMIC DNA]</scope>
    <source>
        <strain evidence="2">CGMCC 1.12333</strain>
    </source>
</reference>
<protein>
    <submittedName>
        <fullName evidence="1">Uncharacterized protein</fullName>
    </submittedName>
</protein>
<dbReference type="AlphaFoldDB" id="A0A1I7GZX5"/>
<accession>A0A1I7GZX5</accession>
<dbReference type="EMBL" id="FPBK01000006">
    <property type="protein sequence ID" value="SFU54014.1"/>
    <property type="molecule type" value="Genomic_DNA"/>
</dbReference>
<keyword evidence="2" id="KW-1185">Reference proteome</keyword>
<gene>
    <name evidence="1" type="ORF">SAMN05216480_106142</name>
</gene>
<evidence type="ECO:0000313" key="1">
    <source>
        <dbReference type="EMBL" id="SFU54014.1"/>
    </source>
</evidence>
<organism evidence="1 2">
    <name type="scientific">Pustulibacterium marinum</name>
    <dbReference type="NCBI Taxonomy" id="1224947"/>
    <lineage>
        <taxon>Bacteria</taxon>
        <taxon>Pseudomonadati</taxon>
        <taxon>Bacteroidota</taxon>
        <taxon>Flavobacteriia</taxon>
        <taxon>Flavobacteriales</taxon>
        <taxon>Flavobacteriaceae</taxon>
        <taxon>Pustulibacterium</taxon>
    </lineage>
</organism>